<sequence>MEALCQRNAQGSIDAVGIEPSRSNRSMNRDFVAKFKYHCSGLVDSGVRVPVLMLGVEVSYYKAAVSIAEKLLKVLRLNF</sequence>
<comment type="caution">
    <text evidence="1">The sequence shown here is derived from an EMBL/GenBank/DDBJ whole genome shotgun (WGS) entry which is preliminary data.</text>
</comment>
<dbReference type="EMBL" id="BMAO01033640">
    <property type="protein sequence ID" value="GFQ90837.1"/>
    <property type="molecule type" value="Genomic_DNA"/>
</dbReference>
<gene>
    <name evidence="1" type="ORF">TNCT_215841</name>
</gene>
<evidence type="ECO:0000313" key="2">
    <source>
        <dbReference type="Proteomes" id="UP000887116"/>
    </source>
</evidence>
<name>A0A8X6FXR9_TRICU</name>
<accession>A0A8X6FXR9</accession>
<protein>
    <submittedName>
        <fullName evidence="1">Uncharacterized protein</fullName>
    </submittedName>
</protein>
<keyword evidence="2" id="KW-1185">Reference proteome</keyword>
<proteinExistence type="predicted"/>
<evidence type="ECO:0000313" key="1">
    <source>
        <dbReference type="EMBL" id="GFQ90837.1"/>
    </source>
</evidence>
<organism evidence="1 2">
    <name type="scientific">Trichonephila clavata</name>
    <name type="common">Joro spider</name>
    <name type="synonym">Nephila clavata</name>
    <dbReference type="NCBI Taxonomy" id="2740835"/>
    <lineage>
        <taxon>Eukaryota</taxon>
        <taxon>Metazoa</taxon>
        <taxon>Ecdysozoa</taxon>
        <taxon>Arthropoda</taxon>
        <taxon>Chelicerata</taxon>
        <taxon>Arachnida</taxon>
        <taxon>Araneae</taxon>
        <taxon>Araneomorphae</taxon>
        <taxon>Entelegynae</taxon>
        <taxon>Araneoidea</taxon>
        <taxon>Nephilidae</taxon>
        <taxon>Trichonephila</taxon>
    </lineage>
</organism>
<reference evidence="1" key="1">
    <citation type="submission" date="2020-07" db="EMBL/GenBank/DDBJ databases">
        <title>Multicomponent nature underlies the extraordinary mechanical properties of spider dragline silk.</title>
        <authorList>
            <person name="Kono N."/>
            <person name="Nakamura H."/>
            <person name="Mori M."/>
            <person name="Yoshida Y."/>
            <person name="Ohtoshi R."/>
            <person name="Malay A.D."/>
            <person name="Moran D.A.P."/>
            <person name="Tomita M."/>
            <person name="Numata K."/>
            <person name="Arakawa K."/>
        </authorList>
    </citation>
    <scope>NUCLEOTIDE SEQUENCE</scope>
</reference>
<dbReference type="AlphaFoldDB" id="A0A8X6FXR9"/>
<dbReference type="Proteomes" id="UP000887116">
    <property type="component" value="Unassembled WGS sequence"/>
</dbReference>